<dbReference type="OrthoDB" id="10265645at2759"/>
<dbReference type="InterPro" id="IPR001114">
    <property type="entry name" value="Adenylosuccinate_synthetase"/>
</dbReference>
<name>A0A9D5CIM4_9LILI</name>
<comment type="caution">
    <text evidence="2">The sequence shown here is derived from an EMBL/GenBank/DDBJ whole genome shotgun (WGS) entry which is preliminary data.</text>
</comment>
<evidence type="ECO:0000256" key="1">
    <source>
        <dbReference type="SAM" id="MobiDB-lite"/>
    </source>
</evidence>
<dbReference type="PANTHER" id="PTHR11846">
    <property type="entry name" value="ADENYLOSUCCINATE SYNTHETASE"/>
    <property type="match status" value="1"/>
</dbReference>
<reference evidence="2" key="1">
    <citation type="submission" date="2021-03" db="EMBL/GenBank/DDBJ databases">
        <authorList>
            <person name="Li Z."/>
            <person name="Yang C."/>
        </authorList>
    </citation>
    <scope>NUCLEOTIDE SEQUENCE</scope>
    <source>
        <strain evidence="2">Dzin_1.0</strain>
        <tissue evidence="2">Leaf</tissue>
    </source>
</reference>
<dbReference type="Proteomes" id="UP001085076">
    <property type="component" value="Miscellaneous, Linkage group lg04"/>
</dbReference>
<dbReference type="PANTHER" id="PTHR11846:SF0">
    <property type="entry name" value="ADENYLOSUCCINATE SYNTHETASE"/>
    <property type="match status" value="1"/>
</dbReference>
<feature type="compositionally biased region" description="Low complexity" evidence="1">
    <location>
        <begin position="44"/>
        <end position="63"/>
    </location>
</feature>
<feature type="region of interest" description="Disordered" evidence="1">
    <location>
        <begin position="40"/>
        <end position="88"/>
    </location>
</feature>
<evidence type="ECO:0000313" key="3">
    <source>
        <dbReference type="Proteomes" id="UP001085076"/>
    </source>
</evidence>
<dbReference type="GO" id="GO:0000166">
    <property type="term" value="F:nucleotide binding"/>
    <property type="evidence" value="ECO:0007669"/>
    <property type="project" value="InterPro"/>
</dbReference>
<dbReference type="SUPFAM" id="SSF52540">
    <property type="entry name" value="P-loop containing nucleoside triphosphate hydrolases"/>
    <property type="match status" value="1"/>
</dbReference>
<evidence type="ECO:0000313" key="2">
    <source>
        <dbReference type="EMBL" id="KAJ0973614.1"/>
    </source>
</evidence>
<dbReference type="EMBL" id="JAGGNH010000004">
    <property type="protein sequence ID" value="KAJ0973614.1"/>
    <property type="molecule type" value="Genomic_DNA"/>
</dbReference>
<dbReference type="InterPro" id="IPR027417">
    <property type="entry name" value="P-loop_NTPase"/>
</dbReference>
<reference evidence="2" key="2">
    <citation type="journal article" date="2022" name="Hortic Res">
        <title>The genome of Dioscorea zingiberensis sheds light on the biosynthesis, origin and evolution of the medicinally important diosgenin saponins.</title>
        <authorList>
            <person name="Li Y."/>
            <person name="Tan C."/>
            <person name="Li Z."/>
            <person name="Guo J."/>
            <person name="Li S."/>
            <person name="Chen X."/>
            <person name="Wang C."/>
            <person name="Dai X."/>
            <person name="Yang H."/>
            <person name="Song W."/>
            <person name="Hou L."/>
            <person name="Xu J."/>
            <person name="Tong Z."/>
            <person name="Xu A."/>
            <person name="Yuan X."/>
            <person name="Wang W."/>
            <person name="Yang Q."/>
            <person name="Chen L."/>
            <person name="Sun Z."/>
            <person name="Wang K."/>
            <person name="Pan B."/>
            <person name="Chen J."/>
            <person name="Bao Y."/>
            <person name="Liu F."/>
            <person name="Qi X."/>
            <person name="Gang D.R."/>
            <person name="Wen J."/>
            <person name="Li J."/>
        </authorList>
    </citation>
    <scope>NUCLEOTIDE SEQUENCE</scope>
    <source>
        <strain evidence="2">Dzin_1.0</strain>
    </source>
</reference>
<dbReference type="GO" id="GO:0044208">
    <property type="term" value="P:'de novo' AMP biosynthetic process"/>
    <property type="evidence" value="ECO:0007669"/>
    <property type="project" value="TreeGrafter"/>
</dbReference>
<dbReference type="SMART" id="SM00788">
    <property type="entry name" value="Adenylsucc_synt"/>
    <property type="match status" value="1"/>
</dbReference>
<accession>A0A9D5CIM4</accession>
<gene>
    <name evidence="2" type="ORF">J5N97_015579</name>
</gene>
<keyword evidence="3" id="KW-1185">Reference proteome</keyword>
<dbReference type="GO" id="GO:0046040">
    <property type="term" value="P:IMP metabolic process"/>
    <property type="evidence" value="ECO:0007669"/>
    <property type="project" value="TreeGrafter"/>
</dbReference>
<organism evidence="2 3">
    <name type="scientific">Dioscorea zingiberensis</name>
    <dbReference type="NCBI Taxonomy" id="325984"/>
    <lineage>
        <taxon>Eukaryota</taxon>
        <taxon>Viridiplantae</taxon>
        <taxon>Streptophyta</taxon>
        <taxon>Embryophyta</taxon>
        <taxon>Tracheophyta</taxon>
        <taxon>Spermatophyta</taxon>
        <taxon>Magnoliopsida</taxon>
        <taxon>Liliopsida</taxon>
        <taxon>Dioscoreales</taxon>
        <taxon>Dioscoreaceae</taxon>
        <taxon>Dioscorea</taxon>
    </lineage>
</organism>
<dbReference type="Gene3D" id="1.10.300.10">
    <property type="entry name" value="Adenylosuccinate Synthetase, subunit A, domain 2"/>
    <property type="match status" value="1"/>
</dbReference>
<dbReference type="GO" id="GO:0004019">
    <property type="term" value="F:adenylosuccinate synthase activity"/>
    <property type="evidence" value="ECO:0007669"/>
    <property type="project" value="InterPro"/>
</dbReference>
<sequence length="339" mass="37468">MSALAAATEEHPSLLSRLDRLDIMMGYLEEVKSMSRAMGNSFASTTSSTGTGRTTTTTTTTSDEGGGNSSVNSSPKSVGEAVTETQKKGNLIERVSHLEDSVMNLSLQVEKGNIIKEEKNSLKSSTENKRRNKGLKHLFTLHRKQQPRPKRVRDREHLTNVAAVLRGGVLGCAADSVRAAGEEPEPLRRSRASGGNEGKGKLLDILAQHFDVVARCQLDLNTMIFPLLSFPQNPWDIPSSMLREIDSLEGNGVSCEGRILVSDQAHLLFDFHQQVDGLREAELAKSFIRTTRRGIGPCHSTSRFEEFKYGADMLRRRRLKDTKNLQSGWNPTSRTQSMS</sequence>
<dbReference type="GO" id="GO:0005737">
    <property type="term" value="C:cytoplasm"/>
    <property type="evidence" value="ECO:0007669"/>
    <property type="project" value="TreeGrafter"/>
</dbReference>
<protein>
    <submittedName>
        <fullName evidence="2">Uncharacterized protein</fullName>
    </submittedName>
</protein>
<dbReference type="InterPro" id="IPR042110">
    <property type="entry name" value="Adenylosuccinate_synth_dom2"/>
</dbReference>
<proteinExistence type="predicted"/>
<dbReference type="AlphaFoldDB" id="A0A9D5CIM4"/>
<dbReference type="Pfam" id="PF00709">
    <property type="entry name" value="Adenylsucc_synt"/>
    <property type="match status" value="1"/>
</dbReference>